<feature type="binding site" evidence="10">
    <location>
        <position position="324"/>
    </location>
    <ligand>
        <name>substrate</name>
    </ligand>
</feature>
<evidence type="ECO:0000256" key="10">
    <source>
        <dbReference type="PIRSR" id="PIRSR500134-2"/>
    </source>
</evidence>
<comment type="function">
    <text evidence="7">Catalyzes the conversion of UDP-glucose into UDP-glucuronate, one of the precursors of teichuronic acid.</text>
</comment>
<dbReference type="Pfam" id="PF00984">
    <property type="entry name" value="UDPG_MGDP_dh"/>
    <property type="match status" value="1"/>
</dbReference>
<dbReference type="PIRSF" id="PIRSF500134">
    <property type="entry name" value="UDPglc_DH_bac"/>
    <property type="match status" value="1"/>
</dbReference>
<dbReference type="UniPathway" id="UPA00038">
    <property type="reaction ID" value="UER00491"/>
</dbReference>
<dbReference type="SUPFAM" id="SSF52413">
    <property type="entry name" value="UDP-glucose/GDP-mannose dehydrogenase C-terminal domain"/>
    <property type="match status" value="1"/>
</dbReference>
<dbReference type="Gene3D" id="3.40.50.720">
    <property type="entry name" value="NAD(P)-binding Rossmann-like Domain"/>
    <property type="match status" value="2"/>
</dbReference>
<feature type="binding site" evidence="10">
    <location>
        <begin position="253"/>
        <end position="257"/>
    </location>
    <ligand>
        <name>substrate</name>
    </ligand>
</feature>
<feature type="domain" description="UDP-glucose/GDP-mannose dehydrogenase C-terminal" evidence="12">
    <location>
        <begin position="317"/>
        <end position="419"/>
    </location>
</feature>
<dbReference type="InterPro" id="IPR036291">
    <property type="entry name" value="NAD(P)-bd_dom_sf"/>
</dbReference>
<feature type="binding site" evidence="11">
    <location>
        <position position="34"/>
    </location>
    <ligand>
        <name>NAD(+)</name>
        <dbReference type="ChEBI" id="CHEBI:57540"/>
    </ligand>
</feature>
<dbReference type="InterPro" id="IPR028357">
    <property type="entry name" value="UDPglc_DH_bac"/>
</dbReference>
<feature type="binding site" evidence="11">
    <location>
        <position position="267"/>
    </location>
    <ligand>
        <name>NAD(+)</name>
        <dbReference type="ChEBI" id="CHEBI:57540"/>
    </ligand>
</feature>
<feature type="binding site" evidence="10">
    <location>
        <begin position="156"/>
        <end position="159"/>
    </location>
    <ligand>
        <name>substrate</name>
    </ligand>
</feature>
<evidence type="ECO:0000313" key="13">
    <source>
        <dbReference type="EMBL" id="KIU05847.1"/>
    </source>
</evidence>
<reference evidence="13 14" key="1">
    <citation type="submission" date="2014-12" db="EMBL/GenBank/DDBJ databases">
        <title>Comparative genome analysis of Bacillus coagulans HM-08, Clostridium butyricum HM-68, Bacillus subtilis HM-66 and Bacillus licheniformis BL-09.</title>
        <authorList>
            <person name="Zhang H."/>
        </authorList>
    </citation>
    <scope>NUCLEOTIDE SEQUENCE [LARGE SCALE GENOMIC DNA]</scope>
    <source>
        <strain evidence="13 14">HM-66</strain>
    </source>
</reference>
<name>A0A0D1KI67_BACIU</name>
<proteinExistence type="inferred from homology"/>
<feature type="binding site" evidence="10">
    <location>
        <position position="208"/>
    </location>
    <ligand>
        <name>substrate</name>
    </ligand>
</feature>
<comment type="catalytic activity">
    <reaction evidence="6 8">
        <text>UDP-alpha-D-glucose + 2 NAD(+) + H2O = UDP-alpha-D-glucuronate + 2 NADH + 3 H(+)</text>
        <dbReference type="Rhea" id="RHEA:23596"/>
        <dbReference type="ChEBI" id="CHEBI:15377"/>
        <dbReference type="ChEBI" id="CHEBI:15378"/>
        <dbReference type="ChEBI" id="CHEBI:57540"/>
        <dbReference type="ChEBI" id="CHEBI:57945"/>
        <dbReference type="ChEBI" id="CHEBI:58052"/>
        <dbReference type="ChEBI" id="CHEBI:58885"/>
        <dbReference type="EC" id="1.1.1.22"/>
    </reaction>
</comment>
<dbReference type="InterPro" id="IPR001732">
    <property type="entry name" value="UDP-Glc/GDP-Man_DH_N"/>
</dbReference>
<dbReference type="InterPro" id="IPR014026">
    <property type="entry name" value="UDP-Glc/GDP-Man_DH_dimer"/>
</dbReference>
<dbReference type="Pfam" id="PF03721">
    <property type="entry name" value="UDPG_MGDP_dh_N"/>
    <property type="match status" value="1"/>
</dbReference>
<evidence type="ECO:0000256" key="9">
    <source>
        <dbReference type="PIRSR" id="PIRSR500134-1"/>
    </source>
</evidence>
<dbReference type="InterPro" id="IPR008927">
    <property type="entry name" value="6-PGluconate_DH-like_C_sf"/>
</dbReference>
<evidence type="ECO:0000256" key="3">
    <source>
        <dbReference type="ARBA" id="ARBA00012954"/>
    </source>
</evidence>
<accession>A0A0D1KI67</accession>
<dbReference type="GO" id="GO:0003979">
    <property type="term" value="F:UDP-glucose 6-dehydrogenase activity"/>
    <property type="evidence" value="ECO:0007669"/>
    <property type="project" value="UniProtKB-EC"/>
</dbReference>
<organism evidence="13 14">
    <name type="scientific">Bacillus subtilis</name>
    <dbReference type="NCBI Taxonomy" id="1423"/>
    <lineage>
        <taxon>Bacteria</taxon>
        <taxon>Bacillati</taxon>
        <taxon>Bacillota</taxon>
        <taxon>Bacilli</taxon>
        <taxon>Bacillales</taxon>
        <taxon>Bacillaceae</taxon>
        <taxon>Bacillus</taxon>
    </lineage>
</organism>
<feature type="binding site" evidence="11">
    <location>
        <position position="125"/>
    </location>
    <ligand>
        <name>NAD(+)</name>
        <dbReference type="ChEBI" id="CHEBI:57540"/>
    </ligand>
</feature>
<dbReference type="FunFam" id="1.20.5.100:FF:000001">
    <property type="entry name" value="UDP-glucose 6-dehydrogenase"/>
    <property type="match status" value="1"/>
</dbReference>
<comment type="caution">
    <text evidence="13">The sequence shown here is derived from an EMBL/GenBank/DDBJ whole genome shotgun (WGS) entry which is preliminary data.</text>
</comment>
<feature type="binding site" evidence="11">
    <location>
        <position position="159"/>
    </location>
    <ligand>
        <name>NAD(+)</name>
        <dbReference type="ChEBI" id="CHEBI:57540"/>
    </ligand>
</feature>
<comment type="similarity">
    <text evidence="2 8">Belongs to the UDP-glucose/GDP-mannose dehydrogenase family.</text>
</comment>
<feature type="binding site" evidence="11">
    <location>
        <position position="39"/>
    </location>
    <ligand>
        <name>NAD(+)</name>
        <dbReference type="ChEBI" id="CHEBI:57540"/>
    </ligand>
</feature>
<sequence length="464" mass="50140">MSAVKKIAVIGTGYVGLVSGTCFAEIGNKVVCCDIDESKIRSLKNGVIPIYEPGLADLVEKNVLDQRLTFTNDIPSAIRASDIIYIAVGTPMSKTGEADLTYVKAAAKTIGEHLNGYKVIVNKSTVPVGTGKLVQSIVQKASKGRYSFDVVSNPEFLREGSAIHDTMNMERAVIGSTSHKAAAIIEELHQPFHAPVIKTNLESAEMIKYAANAFLATKISFINDIANICERVGADVSKVADGVGLDSRIGRKFLKAGIGFGGSCFPKDTTALLQIAKSAGYPFKLIEAVIETNEKQRVHIVDKLLTVMGSVKGRTISVLGLAFKPNTNDVRSAPALDIIPMLQQLGAHVKAYDPIAIPEASAILGEQVEYYTDVYAAIEDTEACLILTDWPEVKEMELVKVKNLLKQPVIIDGRNLFSLEEMQAAGYIYHSIGRPAVRGTEPSDKYFPDLPLEELAKDLGSVNL</sequence>
<evidence type="ECO:0000256" key="8">
    <source>
        <dbReference type="PIRNR" id="PIRNR000124"/>
    </source>
</evidence>
<dbReference type="InterPro" id="IPR017476">
    <property type="entry name" value="UDP-Glc/GDP-Man"/>
</dbReference>
<dbReference type="Pfam" id="PF03720">
    <property type="entry name" value="UDPG_MGDP_dh_C"/>
    <property type="match status" value="1"/>
</dbReference>
<dbReference type="EMBL" id="JXBC01000013">
    <property type="protein sequence ID" value="KIU05847.1"/>
    <property type="molecule type" value="Genomic_DNA"/>
</dbReference>
<dbReference type="PANTHER" id="PTHR43750:SF3">
    <property type="entry name" value="UDP-GLUCOSE 6-DEHYDROGENASE TUAD"/>
    <property type="match status" value="1"/>
</dbReference>
<evidence type="ECO:0000256" key="5">
    <source>
        <dbReference type="ARBA" id="ARBA00023027"/>
    </source>
</evidence>
<dbReference type="InterPro" id="IPR014027">
    <property type="entry name" value="UDP-Glc/GDP-Man_DH_C"/>
</dbReference>
<evidence type="ECO:0000256" key="1">
    <source>
        <dbReference type="ARBA" id="ARBA00004701"/>
    </source>
</evidence>
<dbReference type="InterPro" id="IPR036220">
    <property type="entry name" value="UDP-Glc/GDP-Man_DH_C_sf"/>
</dbReference>
<dbReference type="AlphaFoldDB" id="A0A0D1KI67"/>
<dbReference type="EC" id="1.1.1.22" evidence="3 8"/>
<dbReference type="PANTHER" id="PTHR43750">
    <property type="entry name" value="UDP-GLUCOSE 6-DEHYDROGENASE TUAD"/>
    <property type="match status" value="1"/>
</dbReference>
<evidence type="ECO:0000256" key="11">
    <source>
        <dbReference type="PIRSR" id="PIRSR500134-3"/>
    </source>
</evidence>
<evidence type="ECO:0000313" key="14">
    <source>
        <dbReference type="Proteomes" id="UP000032247"/>
    </source>
</evidence>
<dbReference type="NCBIfam" id="TIGR03026">
    <property type="entry name" value="NDP-sugDHase"/>
    <property type="match status" value="1"/>
</dbReference>
<dbReference type="GO" id="GO:0000271">
    <property type="term" value="P:polysaccharide biosynthetic process"/>
    <property type="evidence" value="ECO:0007669"/>
    <property type="project" value="InterPro"/>
</dbReference>
<dbReference type="PIRSF" id="PIRSF000124">
    <property type="entry name" value="UDPglc_GDPman_dh"/>
    <property type="match status" value="1"/>
</dbReference>
<evidence type="ECO:0000256" key="7">
    <source>
        <dbReference type="ARBA" id="ARBA00053241"/>
    </source>
</evidence>
<dbReference type="SMART" id="SM00984">
    <property type="entry name" value="UDPG_MGDP_dh_C"/>
    <property type="match status" value="1"/>
</dbReference>
<dbReference type="NCBIfam" id="NF047673">
    <property type="entry name" value="TeichurnBiosyTuaD"/>
    <property type="match status" value="1"/>
</dbReference>
<evidence type="ECO:0000259" key="12">
    <source>
        <dbReference type="SMART" id="SM00984"/>
    </source>
</evidence>
<evidence type="ECO:0000256" key="2">
    <source>
        <dbReference type="ARBA" id="ARBA00006601"/>
    </source>
</evidence>
<dbReference type="SUPFAM" id="SSF51735">
    <property type="entry name" value="NAD(P)-binding Rossmann-fold domains"/>
    <property type="match status" value="1"/>
</dbReference>
<dbReference type="PATRIC" id="fig|1423.173.peg.4392"/>
<feature type="binding site" evidence="11">
    <location>
        <position position="331"/>
    </location>
    <ligand>
        <name>NAD(+)</name>
        <dbReference type="ChEBI" id="CHEBI:57540"/>
    </ligand>
</feature>
<dbReference type="STRING" id="483913.AN935_17895"/>
<dbReference type="Gene3D" id="1.20.5.100">
    <property type="entry name" value="Cytochrome c1, transmembrane anchor, C-terminal"/>
    <property type="match status" value="1"/>
</dbReference>
<comment type="pathway">
    <text evidence="1">Nucleotide-sugar biosynthesis; UDP-alpha-D-glucuronate biosynthesis; UDP-alpha-D-glucuronate from UDP-alpha-D-glucose: step 1/1.</text>
</comment>
<evidence type="ECO:0000256" key="4">
    <source>
        <dbReference type="ARBA" id="ARBA00023002"/>
    </source>
</evidence>
<keyword evidence="5 8" id="KW-0520">NAD</keyword>
<feature type="binding site" evidence="10">
    <location>
        <position position="261"/>
    </location>
    <ligand>
        <name>substrate</name>
    </ligand>
</feature>
<keyword evidence="4 8" id="KW-0560">Oxidoreductase</keyword>
<gene>
    <name evidence="13" type="ORF">SC09_contig4orf00771</name>
</gene>
<evidence type="ECO:0000256" key="6">
    <source>
        <dbReference type="ARBA" id="ARBA00047473"/>
    </source>
</evidence>
<protein>
    <recommendedName>
        <fullName evidence="3 8">UDP-glucose 6-dehydrogenase</fullName>
        <ecNumber evidence="3 8">1.1.1.22</ecNumber>
    </recommendedName>
</protein>
<dbReference type="Proteomes" id="UP000032247">
    <property type="component" value="Unassembled WGS sequence"/>
</dbReference>
<dbReference type="GO" id="GO:0006065">
    <property type="term" value="P:UDP-glucuronate biosynthetic process"/>
    <property type="evidence" value="ECO:0007669"/>
    <property type="project" value="UniProtKB-UniPathway"/>
</dbReference>
<dbReference type="GO" id="GO:0051287">
    <property type="term" value="F:NAD binding"/>
    <property type="evidence" value="ECO:0007669"/>
    <property type="project" value="InterPro"/>
</dbReference>
<feature type="active site" description="Nucleophile" evidence="9">
    <location>
        <position position="264"/>
    </location>
</feature>
<feature type="binding site" evidence="11">
    <location>
        <position position="90"/>
    </location>
    <ligand>
        <name>NAD(+)</name>
        <dbReference type="ChEBI" id="CHEBI:57540"/>
    </ligand>
</feature>
<dbReference type="SUPFAM" id="SSF48179">
    <property type="entry name" value="6-phosphogluconate dehydrogenase C-terminal domain-like"/>
    <property type="match status" value="1"/>
</dbReference>